<dbReference type="Gene3D" id="3.10.10.10">
    <property type="entry name" value="HIV Type 1 Reverse Transcriptase, subunit A, domain 1"/>
    <property type="match status" value="1"/>
</dbReference>
<accession>A0A5B6WG24</accession>
<evidence type="ECO:0000313" key="3">
    <source>
        <dbReference type="EMBL" id="KAA3480304.1"/>
    </source>
</evidence>
<feature type="compositionally biased region" description="Polar residues" evidence="1">
    <location>
        <begin position="292"/>
        <end position="318"/>
    </location>
</feature>
<dbReference type="OrthoDB" id="1936908at2759"/>
<dbReference type="EMBL" id="SMMG02000003">
    <property type="protein sequence ID" value="KAA3480304.1"/>
    <property type="molecule type" value="Genomic_DNA"/>
</dbReference>
<feature type="region of interest" description="Disordered" evidence="1">
    <location>
        <begin position="1"/>
        <end position="32"/>
    </location>
</feature>
<feature type="region of interest" description="Disordered" evidence="1">
    <location>
        <begin position="265"/>
        <end position="318"/>
    </location>
</feature>
<dbReference type="AlphaFoldDB" id="A0A5B6WG24"/>
<feature type="compositionally biased region" description="Polar residues" evidence="1">
    <location>
        <begin position="13"/>
        <end position="28"/>
    </location>
</feature>
<evidence type="ECO:0000313" key="4">
    <source>
        <dbReference type="Proteomes" id="UP000325315"/>
    </source>
</evidence>
<sequence length="468" mass="54057">MDPERAVADDVESNASASAQGTTPSKSRLVSGCQGGEAKKVFFQMMNEWFTQYVHTNSAAQQPPPPPNPQSIPIAPQVVELQRLDKLPVDKTCKFRAEEFKATVDDDPEKAKFWLENTILVFDELSCMSAECLKYVISLLRDRTYQWWNTLVSIVPRERITWEFFQTEFRKKYISQWFLDQKHKEFLELKQGRMIVTEYKREFVWLSKYAPEYVSIEEIMSKRFVDELNEDIKLLVRILELKEFVVLVDRACKVDELSKEKKKADSEARDLRKRSMSKPYYSSSKKSKDYFNRSTTSAGYSNRDSKKQYTSPKAQATSLSSVGNNNEIIRIESDESSELPVMISSMSAKRCVRKGCEAYLAYVLDIKVLELKIESVPVVCEYSDVFPEELPRLLHIKEVEFAIELVSGTSLISIAPYRMAPTELKELKSQLEELTNRGFVQPSSSPWVEPVLFVKKKDGSMRMRIDYL</sequence>
<dbReference type="Proteomes" id="UP000325315">
    <property type="component" value="Unassembled WGS sequence"/>
</dbReference>
<evidence type="ECO:0000259" key="2">
    <source>
        <dbReference type="Pfam" id="PF03732"/>
    </source>
</evidence>
<evidence type="ECO:0000256" key="1">
    <source>
        <dbReference type="SAM" id="MobiDB-lite"/>
    </source>
</evidence>
<dbReference type="InterPro" id="IPR005162">
    <property type="entry name" value="Retrotrans_gag_dom"/>
</dbReference>
<name>A0A5B6WG24_9ROSI</name>
<keyword evidence="4" id="KW-1185">Reference proteome</keyword>
<dbReference type="Pfam" id="PF03732">
    <property type="entry name" value="Retrotrans_gag"/>
    <property type="match status" value="1"/>
</dbReference>
<dbReference type="InterPro" id="IPR043502">
    <property type="entry name" value="DNA/RNA_pol_sf"/>
</dbReference>
<gene>
    <name evidence="3" type="ORF">EPI10_020750</name>
</gene>
<organism evidence="3 4">
    <name type="scientific">Gossypium australe</name>
    <dbReference type="NCBI Taxonomy" id="47621"/>
    <lineage>
        <taxon>Eukaryota</taxon>
        <taxon>Viridiplantae</taxon>
        <taxon>Streptophyta</taxon>
        <taxon>Embryophyta</taxon>
        <taxon>Tracheophyta</taxon>
        <taxon>Spermatophyta</taxon>
        <taxon>Magnoliopsida</taxon>
        <taxon>eudicotyledons</taxon>
        <taxon>Gunneridae</taxon>
        <taxon>Pentapetalae</taxon>
        <taxon>rosids</taxon>
        <taxon>malvids</taxon>
        <taxon>Malvales</taxon>
        <taxon>Malvaceae</taxon>
        <taxon>Malvoideae</taxon>
        <taxon>Gossypium</taxon>
    </lineage>
</organism>
<dbReference type="PANTHER" id="PTHR15503">
    <property type="entry name" value="LDOC1 RELATED"/>
    <property type="match status" value="1"/>
</dbReference>
<proteinExistence type="predicted"/>
<protein>
    <submittedName>
        <fullName evidence="3">Protein MCM10</fullName>
    </submittedName>
</protein>
<feature type="domain" description="Retrotransposon gag" evidence="2">
    <location>
        <begin position="135"/>
        <end position="229"/>
    </location>
</feature>
<comment type="caution">
    <text evidence="3">The sequence shown here is derived from an EMBL/GenBank/DDBJ whole genome shotgun (WGS) entry which is preliminary data.</text>
</comment>
<reference evidence="3" key="1">
    <citation type="submission" date="2019-08" db="EMBL/GenBank/DDBJ databases">
        <authorList>
            <person name="Liu F."/>
        </authorList>
    </citation>
    <scope>NUCLEOTIDE SEQUENCE [LARGE SCALE GENOMIC DNA]</scope>
    <source>
        <strain evidence="3">PA1801</strain>
        <tissue evidence="3">Leaf</tissue>
    </source>
</reference>
<dbReference type="InterPro" id="IPR032567">
    <property type="entry name" value="RTL1-rel"/>
</dbReference>
<dbReference type="PANTHER" id="PTHR15503:SF45">
    <property type="entry name" value="RNA-DIRECTED DNA POLYMERASE HOMOLOG"/>
    <property type="match status" value="1"/>
</dbReference>
<dbReference type="SUPFAM" id="SSF56672">
    <property type="entry name" value="DNA/RNA polymerases"/>
    <property type="match status" value="1"/>
</dbReference>